<comment type="similarity">
    <text evidence="2">Belongs to the UPF0073 (Hly-III) family.</text>
</comment>
<evidence type="ECO:0000313" key="9">
    <source>
        <dbReference type="EMBL" id="TCS97973.1"/>
    </source>
</evidence>
<protein>
    <submittedName>
        <fullName evidence="9">Hemolysin III</fullName>
    </submittedName>
</protein>
<accession>A0A4S3KVA5</accession>
<feature type="transmembrane region" description="Helical" evidence="8">
    <location>
        <begin position="61"/>
        <end position="86"/>
    </location>
</feature>
<evidence type="ECO:0000256" key="6">
    <source>
        <dbReference type="ARBA" id="ARBA00023136"/>
    </source>
</evidence>
<keyword evidence="4 8" id="KW-0812">Transmembrane</keyword>
<feature type="transmembrane region" description="Helical" evidence="8">
    <location>
        <begin position="180"/>
        <end position="199"/>
    </location>
</feature>
<evidence type="ECO:0000256" key="2">
    <source>
        <dbReference type="ARBA" id="ARBA00008488"/>
    </source>
</evidence>
<keyword evidence="7" id="KW-0862">Zinc</keyword>
<organism evidence="9 10">
    <name type="scientific">Pseudofulvimonas gallinarii</name>
    <dbReference type="NCBI Taxonomy" id="634155"/>
    <lineage>
        <taxon>Bacteria</taxon>
        <taxon>Pseudomonadati</taxon>
        <taxon>Pseudomonadota</taxon>
        <taxon>Gammaproteobacteria</taxon>
        <taxon>Lysobacterales</taxon>
        <taxon>Rhodanobacteraceae</taxon>
        <taxon>Pseudofulvimonas</taxon>
    </lineage>
</organism>
<dbReference type="EMBL" id="SMAF01000010">
    <property type="protein sequence ID" value="TCS97973.1"/>
    <property type="molecule type" value="Genomic_DNA"/>
</dbReference>
<dbReference type="PANTHER" id="PTHR20855">
    <property type="entry name" value="ADIPOR/PROGESTIN RECEPTOR-RELATED"/>
    <property type="match status" value="1"/>
</dbReference>
<keyword evidence="5 8" id="KW-1133">Transmembrane helix</keyword>
<dbReference type="GO" id="GO:0140911">
    <property type="term" value="F:pore-forming activity"/>
    <property type="evidence" value="ECO:0007669"/>
    <property type="project" value="InterPro"/>
</dbReference>
<keyword evidence="10" id="KW-1185">Reference proteome</keyword>
<evidence type="ECO:0000256" key="5">
    <source>
        <dbReference type="ARBA" id="ARBA00022989"/>
    </source>
</evidence>
<feature type="transmembrane region" description="Helical" evidence="8">
    <location>
        <begin position="98"/>
        <end position="119"/>
    </location>
</feature>
<feature type="binding site" evidence="7">
    <location>
        <position position="84"/>
    </location>
    <ligand>
        <name>Zn(2+)</name>
        <dbReference type="ChEBI" id="CHEBI:29105"/>
    </ligand>
</feature>
<feature type="binding site" evidence="7">
    <location>
        <position position="210"/>
    </location>
    <ligand>
        <name>Zn(2+)</name>
        <dbReference type="ChEBI" id="CHEBI:29105"/>
    </ligand>
</feature>
<dbReference type="Proteomes" id="UP000294599">
    <property type="component" value="Unassembled WGS sequence"/>
</dbReference>
<dbReference type="InterPro" id="IPR004254">
    <property type="entry name" value="AdipoR/HlyIII-related"/>
</dbReference>
<sequence>MDWGLRYGACCSAAGPVTVMESRYTPREEIANSIIHGLGIIASIVGLAVLVGFAARAGDTRALVAGSIFGTTLILAYTASTLYHGVPVARARPVLRKLDHVAIFLLIAGTYTPFTLLALDGPVGWTLFCVIWGLAIFGIIFEFTPLRRYTGLAVALYLLMGWAGIVAIKPLAASLERGGLILMLLGGAAYTVGVVFYVWRRLPYSHAIWHAFVLTGSVLHYLAILFYIILD</sequence>
<keyword evidence="7" id="KW-0479">Metal-binding</keyword>
<dbReference type="PANTHER" id="PTHR20855:SF3">
    <property type="entry name" value="LD03007P"/>
    <property type="match status" value="1"/>
</dbReference>
<dbReference type="GO" id="GO:0046872">
    <property type="term" value="F:metal ion binding"/>
    <property type="evidence" value="ECO:0007669"/>
    <property type="project" value="UniProtKB-KW"/>
</dbReference>
<evidence type="ECO:0000256" key="4">
    <source>
        <dbReference type="ARBA" id="ARBA00022692"/>
    </source>
</evidence>
<feature type="binding site" evidence="7">
    <location>
        <position position="206"/>
    </location>
    <ligand>
        <name>Zn(2+)</name>
        <dbReference type="ChEBI" id="CHEBI:29105"/>
    </ligand>
</feature>
<dbReference type="InterPro" id="IPR005744">
    <property type="entry name" value="Hy-lIII"/>
</dbReference>
<dbReference type="Pfam" id="PF03006">
    <property type="entry name" value="HlyIII"/>
    <property type="match status" value="1"/>
</dbReference>
<evidence type="ECO:0000256" key="3">
    <source>
        <dbReference type="ARBA" id="ARBA00022475"/>
    </source>
</evidence>
<evidence type="ECO:0000256" key="7">
    <source>
        <dbReference type="PIRSR" id="PIRSR604254-1"/>
    </source>
</evidence>
<dbReference type="NCBIfam" id="TIGR01065">
    <property type="entry name" value="hlyIII"/>
    <property type="match status" value="1"/>
</dbReference>
<gene>
    <name evidence="9" type="ORF">EDC25_11034</name>
</gene>
<dbReference type="OrthoDB" id="9813689at2"/>
<feature type="transmembrane region" description="Helical" evidence="8">
    <location>
        <begin position="30"/>
        <end position="55"/>
    </location>
</feature>
<keyword evidence="6 8" id="KW-0472">Membrane</keyword>
<keyword evidence="3" id="KW-1003">Cell membrane</keyword>
<evidence type="ECO:0000313" key="10">
    <source>
        <dbReference type="Proteomes" id="UP000294599"/>
    </source>
</evidence>
<dbReference type="AlphaFoldDB" id="A0A4S3KVA5"/>
<comment type="subcellular location">
    <subcellularLocation>
        <location evidence="1">Cell membrane</location>
        <topology evidence="1">Multi-pass membrane protein</topology>
    </subcellularLocation>
</comment>
<comment type="caution">
    <text evidence="9">The sequence shown here is derived from an EMBL/GenBank/DDBJ whole genome shotgun (WGS) entry which is preliminary data.</text>
</comment>
<feature type="transmembrane region" description="Helical" evidence="8">
    <location>
        <begin position="150"/>
        <end position="168"/>
    </location>
</feature>
<dbReference type="RefSeq" id="WP_123522561.1">
    <property type="nucleotide sequence ID" value="NZ_JBHLWF010000033.1"/>
</dbReference>
<feature type="transmembrane region" description="Helical" evidence="8">
    <location>
        <begin position="125"/>
        <end position="143"/>
    </location>
</feature>
<name>A0A4S3KVA5_9GAMM</name>
<feature type="transmembrane region" description="Helical" evidence="8">
    <location>
        <begin position="211"/>
        <end position="230"/>
    </location>
</feature>
<dbReference type="GO" id="GO:0005886">
    <property type="term" value="C:plasma membrane"/>
    <property type="evidence" value="ECO:0007669"/>
    <property type="project" value="UniProtKB-SubCell"/>
</dbReference>
<evidence type="ECO:0000256" key="1">
    <source>
        <dbReference type="ARBA" id="ARBA00004651"/>
    </source>
</evidence>
<proteinExistence type="inferred from homology"/>
<reference evidence="9 10" key="1">
    <citation type="submission" date="2019-03" db="EMBL/GenBank/DDBJ databases">
        <title>Genomic Encyclopedia of Type Strains, Phase IV (KMG-IV): sequencing the most valuable type-strain genomes for metagenomic binning, comparative biology and taxonomic classification.</title>
        <authorList>
            <person name="Goeker M."/>
        </authorList>
    </citation>
    <scope>NUCLEOTIDE SEQUENCE [LARGE SCALE GENOMIC DNA]</scope>
    <source>
        <strain evidence="9 10">DSM 21944</strain>
    </source>
</reference>
<evidence type="ECO:0000256" key="8">
    <source>
        <dbReference type="SAM" id="Phobius"/>
    </source>
</evidence>